<proteinExistence type="predicted"/>
<dbReference type="PRINTS" id="PR00081">
    <property type="entry name" value="GDHRDH"/>
</dbReference>
<dbReference type="Gene3D" id="3.40.50.720">
    <property type="entry name" value="NAD(P)-binding Rossmann-like Domain"/>
    <property type="match status" value="1"/>
</dbReference>
<dbReference type="Pfam" id="PF00106">
    <property type="entry name" value="adh_short"/>
    <property type="match status" value="1"/>
</dbReference>
<organism evidence="1 2">
    <name type="scientific">Cylicostephanus goldi</name>
    <name type="common">Nematode worm</name>
    <dbReference type="NCBI Taxonomy" id="71465"/>
    <lineage>
        <taxon>Eukaryota</taxon>
        <taxon>Metazoa</taxon>
        <taxon>Ecdysozoa</taxon>
        <taxon>Nematoda</taxon>
        <taxon>Chromadorea</taxon>
        <taxon>Rhabditida</taxon>
        <taxon>Rhabditina</taxon>
        <taxon>Rhabditomorpha</taxon>
        <taxon>Strongyloidea</taxon>
        <taxon>Strongylidae</taxon>
        <taxon>Cylicostephanus</taxon>
    </lineage>
</organism>
<dbReference type="InterPro" id="IPR002347">
    <property type="entry name" value="SDR_fam"/>
</dbReference>
<accession>A0A3P6S8K7</accession>
<dbReference type="PANTHER" id="PTHR44115:SF4">
    <property type="entry name" value="OXIDOREDUCTASE"/>
    <property type="match status" value="1"/>
</dbReference>
<dbReference type="EMBL" id="UYRV01019046">
    <property type="protein sequence ID" value="VDK65503.1"/>
    <property type="molecule type" value="Genomic_DNA"/>
</dbReference>
<dbReference type="SUPFAM" id="SSF51735">
    <property type="entry name" value="NAD(P)-binding Rossmann-fold domains"/>
    <property type="match status" value="1"/>
</dbReference>
<dbReference type="OrthoDB" id="47007at2759"/>
<protein>
    <submittedName>
        <fullName evidence="1">Uncharacterized protein</fullName>
    </submittedName>
</protein>
<gene>
    <name evidence="1" type="ORF">CGOC_LOCUS6036</name>
</gene>
<reference evidence="1 2" key="1">
    <citation type="submission" date="2018-11" db="EMBL/GenBank/DDBJ databases">
        <authorList>
            <consortium name="Pathogen Informatics"/>
        </authorList>
    </citation>
    <scope>NUCLEOTIDE SEQUENCE [LARGE SCALE GENOMIC DNA]</scope>
</reference>
<evidence type="ECO:0000313" key="2">
    <source>
        <dbReference type="Proteomes" id="UP000271889"/>
    </source>
</evidence>
<evidence type="ECO:0000313" key="1">
    <source>
        <dbReference type="EMBL" id="VDK65503.1"/>
    </source>
</evidence>
<name>A0A3P6S8K7_CYLGO</name>
<dbReference type="PANTHER" id="PTHR44115">
    <property type="entry name" value="PROTEIN CBG09704"/>
    <property type="match status" value="1"/>
</dbReference>
<dbReference type="AlphaFoldDB" id="A0A3P6S8K7"/>
<keyword evidence="2" id="KW-1185">Reference proteome</keyword>
<dbReference type="Proteomes" id="UP000271889">
    <property type="component" value="Unassembled WGS sequence"/>
</dbReference>
<sequence length="107" mass="12184">MKQIIDETLEKFHCLNVLVNNAGGTHGEKFVSELEGDLAAFDYTWKLNTRSVLRLCQLAYPHLIDFQGEIVNAPFPFYSISKAAQDQLTRNMAVHYIKKGVRVNSVR</sequence>
<dbReference type="InterPro" id="IPR036291">
    <property type="entry name" value="NAD(P)-bd_dom_sf"/>
</dbReference>